<dbReference type="AlphaFoldDB" id="A0A1J5TXM5"/>
<gene>
    <name evidence="1" type="ORF">GALL_08930</name>
</gene>
<accession>A0A1J5TXM5</accession>
<reference evidence="1" key="1">
    <citation type="submission" date="2016-10" db="EMBL/GenBank/DDBJ databases">
        <title>Sequence of Gallionella enrichment culture.</title>
        <authorList>
            <person name="Poehlein A."/>
            <person name="Muehling M."/>
            <person name="Daniel R."/>
        </authorList>
    </citation>
    <scope>NUCLEOTIDE SEQUENCE</scope>
</reference>
<sequence>MSTAPHRLPTRATVPAGARLGCHRHFTVVVPFLRSSYALRSVLFTAVREAEADADFRLQRGDAADASLRSEDLPHVA</sequence>
<proteinExistence type="predicted"/>
<name>A0A1J5TXM5_9ZZZZ</name>
<protein>
    <submittedName>
        <fullName evidence="1">Uncharacterized protein</fullName>
    </submittedName>
</protein>
<dbReference type="EMBL" id="MLJW01000002">
    <property type="protein sequence ID" value="OIR18556.1"/>
    <property type="molecule type" value="Genomic_DNA"/>
</dbReference>
<organism evidence="1">
    <name type="scientific">mine drainage metagenome</name>
    <dbReference type="NCBI Taxonomy" id="410659"/>
    <lineage>
        <taxon>unclassified sequences</taxon>
        <taxon>metagenomes</taxon>
        <taxon>ecological metagenomes</taxon>
    </lineage>
</organism>
<evidence type="ECO:0000313" key="1">
    <source>
        <dbReference type="EMBL" id="OIR18556.1"/>
    </source>
</evidence>
<comment type="caution">
    <text evidence="1">The sequence shown here is derived from an EMBL/GenBank/DDBJ whole genome shotgun (WGS) entry which is preliminary data.</text>
</comment>